<dbReference type="Proteomes" id="UP000029227">
    <property type="component" value="Unassembled WGS sequence"/>
</dbReference>
<dbReference type="eggNOG" id="COG2327">
    <property type="taxonomic scope" value="Bacteria"/>
</dbReference>
<protein>
    <submittedName>
        <fullName evidence="2">Succinoglycan biosynthesis ketolase</fullName>
    </submittedName>
</protein>
<evidence type="ECO:0000259" key="1">
    <source>
        <dbReference type="Pfam" id="PF04230"/>
    </source>
</evidence>
<sequence length="233" mass="26270">MPTLDARCQVLGVRGPRTAQKLGLSLDLAVGDGAYLLRKVDLPVPLEKSGIGFIPHHRSEDYIDWQSLCDDAGIKFISAKQPVEDFLLALQSCEKVVTEAMHGAIVADALRIPWIPVKFSPAFNEEKWYDFAESMNLNLSFETLPFMSKTKTPLGKMIEHSIKRGLSNVFACPVKWSRLPVVFKSASALELKRLRESLVQFAQLDGILSDERHVEKVTERQFAIVQRIKDTFR</sequence>
<reference evidence="2 3" key="1">
    <citation type="journal article" date="2014" name="Genome Announc.">
        <title>Draft Genome Sequences of Two Vibrionaceae Species, Vibrio ponticus C121 and Photobacterium aphoticum C119, Isolated as Coral Reef Microbiota.</title>
        <authorList>
            <person name="Al-saari N."/>
            <person name="Meirelles P.M."/>
            <person name="Mino S."/>
            <person name="Suda W."/>
            <person name="Oshima K."/>
            <person name="Hattori M."/>
            <person name="Ohkuma M."/>
            <person name="Thompson F.L."/>
            <person name="Gomez-Gil B."/>
            <person name="Sawabe T."/>
            <person name="Sawabe T."/>
        </authorList>
    </citation>
    <scope>NUCLEOTIDE SEQUENCE [LARGE SCALE GENOMIC DNA]</scope>
    <source>
        <strain evidence="2 3">JCM 19237</strain>
    </source>
</reference>
<gene>
    <name evidence="2" type="ORF">JCM19237_4849</name>
</gene>
<proteinExistence type="predicted"/>
<name>A0A090QS85_9GAMM</name>
<dbReference type="Pfam" id="PF04230">
    <property type="entry name" value="PS_pyruv_trans"/>
    <property type="match status" value="1"/>
</dbReference>
<evidence type="ECO:0000313" key="3">
    <source>
        <dbReference type="Proteomes" id="UP000029227"/>
    </source>
</evidence>
<dbReference type="AlphaFoldDB" id="A0A090QS85"/>
<dbReference type="InterPro" id="IPR007345">
    <property type="entry name" value="Polysacch_pyruvyl_Trfase"/>
</dbReference>
<organism evidence="2 3">
    <name type="scientific">Photobacterium aphoticum</name>
    <dbReference type="NCBI Taxonomy" id="754436"/>
    <lineage>
        <taxon>Bacteria</taxon>
        <taxon>Pseudomonadati</taxon>
        <taxon>Pseudomonadota</taxon>
        <taxon>Gammaproteobacteria</taxon>
        <taxon>Vibrionales</taxon>
        <taxon>Vibrionaceae</taxon>
        <taxon>Photobacterium</taxon>
    </lineage>
</organism>
<dbReference type="EMBL" id="BBMN01000008">
    <property type="protein sequence ID" value="GAL05776.1"/>
    <property type="molecule type" value="Genomic_DNA"/>
</dbReference>
<dbReference type="STRING" id="754436.JCM19237_4849"/>
<feature type="domain" description="Polysaccharide pyruvyl transferase" evidence="1">
    <location>
        <begin position="6"/>
        <end position="117"/>
    </location>
</feature>
<evidence type="ECO:0000313" key="2">
    <source>
        <dbReference type="EMBL" id="GAL05776.1"/>
    </source>
</evidence>
<accession>A0A090QS85</accession>
<comment type="caution">
    <text evidence="2">The sequence shown here is derived from an EMBL/GenBank/DDBJ whole genome shotgun (WGS) entry which is preliminary data.</text>
</comment>